<sequence length="68" mass="7035">MVCISAVAILFSSLLGGLGALAAPAKEIAARQAGDAGLLCTLDRLSIVLELDEMQGTLQNLTQEFSKS</sequence>
<gene>
    <name evidence="1" type="ORF">NUW54_g8608</name>
</gene>
<organism evidence="1 2">
    <name type="scientific">Trametes sanguinea</name>
    <dbReference type="NCBI Taxonomy" id="158606"/>
    <lineage>
        <taxon>Eukaryota</taxon>
        <taxon>Fungi</taxon>
        <taxon>Dikarya</taxon>
        <taxon>Basidiomycota</taxon>
        <taxon>Agaricomycotina</taxon>
        <taxon>Agaricomycetes</taxon>
        <taxon>Polyporales</taxon>
        <taxon>Polyporaceae</taxon>
        <taxon>Trametes</taxon>
    </lineage>
</organism>
<evidence type="ECO:0000313" key="1">
    <source>
        <dbReference type="EMBL" id="KAJ2990010.1"/>
    </source>
</evidence>
<dbReference type="EMBL" id="JANSHE010002699">
    <property type="protein sequence ID" value="KAJ2990010.1"/>
    <property type="molecule type" value="Genomic_DNA"/>
</dbReference>
<proteinExistence type="predicted"/>
<evidence type="ECO:0000313" key="2">
    <source>
        <dbReference type="Proteomes" id="UP001144978"/>
    </source>
</evidence>
<reference evidence="1" key="1">
    <citation type="submission" date="2022-08" db="EMBL/GenBank/DDBJ databases">
        <title>Genome Sequence of Pycnoporus sanguineus.</title>
        <authorList>
            <person name="Buettner E."/>
        </authorList>
    </citation>
    <scope>NUCLEOTIDE SEQUENCE</scope>
    <source>
        <strain evidence="1">CG-C14</strain>
    </source>
</reference>
<protein>
    <submittedName>
        <fullName evidence="1">Uncharacterized protein</fullName>
    </submittedName>
</protein>
<accession>A0ACC1PC54</accession>
<dbReference type="Proteomes" id="UP001144978">
    <property type="component" value="Unassembled WGS sequence"/>
</dbReference>
<comment type="caution">
    <text evidence="1">The sequence shown here is derived from an EMBL/GenBank/DDBJ whole genome shotgun (WGS) entry which is preliminary data.</text>
</comment>
<name>A0ACC1PC54_9APHY</name>
<keyword evidence="2" id="KW-1185">Reference proteome</keyword>